<evidence type="ECO:0000313" key="3">
    <source>
        <dbReference type="EMBL" id="MVS97775.1"/>
    </source>
</evidence>
<dbReference type="PANTHER" id="PTHR36919">
    <property type="entry name" value="BLR1215 PROTEIN"/>
    <property type="match status" value="1"/>
</dbReference>
<protein>
    <submittedName>
        <fullName evidence="3">DUF2147 domain-containing protein</fullName>
    </submittedName>
</protein>
<feature type="domain" description="DUF2147" evidence="2">
    <location>
        <begin position="69"/>
        <end position="194"/>
    </location>
</feature>
<keyword evidence="1" id="KW-0812">Transmembrane</keyword>
<gene>
    <name evidence="3" type="ORF">GO014_01855</name>
</gene>
<dbReference type="PANTHER" id="PTHR36919:SF2">
    <property type="entry name" value="BLL6627 PROTEIN"/>
    <property type="match status" value="1"/>
</dbReference>
<accession>A0A7X3K2D4</accession>
<dbReference type="EMBL" id="WQRF01000001">
    <property type="protein sequence ID" value="MVS97775.1"/>
    <property type="molecule type" value="Genomic_DNA"/>
</dbReference>
<evidence type="ECO:0000256" key="1">
    <source>
        <dbReference type="SAM" id="Phobius"/>
    </source>
</evidence>
<keyword evidence="1" id="KW-0472">Membrane</keyword>
<evidence type="ECO:0000259" key="2">
    <source>
        <dbReference type="Pfam" id="PF09917"/>
    </source>
</evidence>
<dbReference type="Gene3D" id="2.40.128.520">
    <property type="match status" value="1"/>
</dbReference>
<name>A0A7X3K2D4_9HYPH</name>
<organism evidence="3 4">
    <name type="scientific">Devosia marina</name>
    <dbReference type="NCBI Taxonomy" id="2683198"/>
    <lineage>
        <taxon>Bacteria</taxon>
        <taxon>Pseudomonadati</taxon>
        <taxon>Pseudomonadota</taxon>
        <taxon>Alphaproteobacteria</taxon>
        <taxon>Hyphomicrobiales</taxon>
        <taxon>Devosiaceae</taxon>
        <taxon>Devosia</taxon>
    </lineage>
</organism>
<keyword evidence="4" id="KW-1185">Reference proteome</keyword>
<comment type="caution">
    <text evidence="3">The sequence shown here is derived from an EMBL/GenBank/DDBJ whole genome shotgun (WGS) entry which is preliminary data.</text>
</comment>
<dbReference type="Pfam" id="PF09917">
    <property type="entry name" value="DUF2147"/>
    <property type="match status" value="1"/>
</dbReference>
<reference evidence="3 4" key="1">
    <citation type="submission" date="2019-12" db="EMBL/GenBank/DDBJ databases">
        <title>Devosia maris sp. nov., isolated from the deep seawater.</title>
        <authorList>
            <person name="Liu Y."/>
        </authorList>
    </citation>
    <scope>NUCLEOTIDE SEQUENCE [LARGE SCALE GENOMIC DNA]</scope>
    <source>
        <strain evidence="3 4">L53-10-65</strain>
    </source>
</reference>
<evidence type="ECO:0000313" key="4">
    <source>
        <dbReference type="Proteomes" id="UP000438106"/>
    </source>
</evidence>
<dbReference type="Proteomes" id="UP000438106">
    <property type="component" value="Unassembled WGS sequence"/>
</dbReference>
<dbReference type="InterPro" id="IPR019223">
    <property type="entry name" value="DUF2147"/>
</dbReference>
<dbReference type="AlphaFoldDB" id="A0A7X3K2D4"/>
<feature type="transmembrane region" description="Helical" evidence="1">
    <location>
        <begin position="41"/>
        <end position="61"/>
    </location>
</feature>
<sequence>MRAHSWLKSAVWRRQVPDRLDDRTKARGGEQMASWHRSGHFLALLVVMVSSLFAGTMSALAQAPAPIEGVWRTALKSEITIMACPEGFCGHLSRIVVPEGLLSGAEAEAAAAMAPEDFFDYRNEDPALRDRPMLGLQILTLWQGQQPYIYDGEIYNPEDGKTYTGYLEMTGPDVVRLNGCVLFNVVCRGEDWTRVPAEELEARAAAEAGTEAAEAAAPAQ</sequence>
<proteinExistence type="predicted"/>
<keyword evidence="1" id="KW-1133">Transmembrane helix</keyword>